<gene>
    <name evidence="1" type="ORF">BUPH_03817</name>
</gene>
<sequence>MRPQIPRSIRRRRPALIPCNGRIASGLRFGRGNSNVNYALSAGRQLLRLIFRLWIAALITSPFPAGARNTVFYPAPGLPQDHHYLVPVLGAQTPAGATIMYECLTKTHPFMSVGVFHFKNVSMANVAVPYVIASASYATLPEARQALADLRASVDYNKVLECLKLSKNTDVQAAEVTSITLIPTYASLLEKGLVVPLKHPPDFDVAQLTRRTPLAPFDGIGHGAFVPNTSTASAVIHYRPMASADESLILLNDYQARFPGVHFAVLQHGRAYYLTLAAMTSQQVLAEALLEARRRGLYEFGQVDSIPPTVTTASRQEILAFKPLVPHDEVNPPRFDVVTVDAAPRILERENLFETPSDRVKRCIQEAIRDNQKLPGKPEPSVEQVSSCSGVVLTSKMLTRCVLGSECLGPRVPVGILQKTIDVTKQCLSQRVLADGAMAPGALCAGAKEGDACVLDLRQAAATACLSTTLDTAFVQLMEAGGMKDCLASGSAVSCPTRAQVEATLCAQSFAKGICADRAKLTEISDRIATVVGCMKDSACEAVVPRFGYTQAQLSSDIALMGQIAQATISVDPGGIDFLNKDQGKIVADFKACQDKRNAKDPGAEACFVNLGLNDEEKAAYACFERAGADRDAQFQCSLDKNKVIAASVNKAKCLRDVGADPATLNTAKLAACTGVDDVQINAAVANASTKADCARQQVSPLDVVEKCTDAVPPTVKATLVCARLARNGATVDQLANTCLPNGAGDKAATAACLVSAGTDAERLACVPGIMGPVDPDAQKALACATTQASAPDLAQALVACVPASGKTVAEVAKAAECLSKASTQVEQAACVATGVGADSKAVATVTCLAKSGGDNEAMVACAAGAALPPNVAKVASCASQSTGETEFAICASGLNMNPEWRIAAECAVESGGVPVAFAGCTAGRLTVRELQKCLSGQIGTEGGCFGPSNDVVKAINTVGNDLTHGLGENNDIRVALGKVTEPLKKLVNGFVDGVQHATQQVGNALSGGAHWVGCRIGIGC</sequence>
<dbReference type="Proteomes" id="UP000010105">
    <property type="component" value="Chromosome 1"/>
</dbReference>
<dbReference type="HOGENOM" id="CLU_295910_0_0_4"/>
<proteinExistence type="predicted"/>
<dbReference type="KEGG" id="bpx:BUPH_03817"/>
<name>K0DW52_9BURK</name>
<protein>
    <submittedName>
        <fullName evidence="1">Uncharacterized protein</fullName>
    </submittedName>
</protein>
<dbReference type="AlphaFoldDB" id="K0DW52"/>
<evidence type="ECO:0000313" key="1">
    <source>
        <dbReference type="EMBL" id="AFT87549.1"/>
    </source>
</evidence>
<dbReference type="PATRIC" id="fig|1229205.11.peg.3899"/>
<accession>K0DW52</accession>
<organism evidence="1 2">
    <name type="scientific">Paraburkholderia phenoliruptrix BR3459a</name>
    <dbReference type="NCBI Taxonomy" id="1229205"/>
    <lineage>
        <taxon>Bacteria</taxon>
        <taxon>Pseudomonadati</taxon>
        <taxon>Pseudomonadota</taxon>
        <taxon>Betaproteobacteria</taxon>
        <taxon>Burkholderiales</taxon>
        <taxon>Burkholderiaceae</taxon>
        <taxon>Paraburkholderia</taxon>
    </lineage>
</organism>
<dbReference type="eggNOG" id="ENOG5032ZJP">
    <property type="taxonomic scope" value="Bacteria"/>
</dbReference>
<dbReference type="EMBL" id="CP003863">
    <property type="protein sequence ID" value="AFT87549.1"/>
    <property type="molecule type" value="Genomic_DNA"/>
</dbReference>
<reference evidence="1 2" key="1">
    <citation type="journal article" date="2012" name="J. Bacteriol.">
        <title>Complete Genome Sequence of Burkholderia phenoliruptrix BR3459a (CLA1), a Heat-Tolerant, Nitrogen-Fixing Symbiont of Mimosa flocculosa.</title>
        <authorList>
            <person name="de Oliveira Cunha C."/>
            <person name="Goda Zuleta L.F."/>
            <person name="Paula de Almeida L.G."/>
            <person name="Prioli Ciapina L."/>
            <person name="Lustrino Borges W."/>
            <person name="Pitard R.M."/>
            <person name="Baldani J.I."/>
            <person name="Straliotto R."/>
            <person name="de Faria S.M."/>
            <person name="Hungria M."/>
            <person name="Sousa Cavada B."/>
            <person name="Mercante F.M."/>
            <person name="Ribeiro de Vasconcelos A.T."/>
        </authorList>
    </citation>
    <scope>NUCLEOTIDE SEQUENCE [LARGE SCALE GENOMIC DNA]</scope>
    <source>
        <strain evidence="1 2">BR3459a</strain>
    </source>
</reference>
<evidence type="ECO:0000313" key="2">
    <source>
        <dbReference type="Proteomes" id="UP000010105"/>
    </source>
</evidence>